<name>A0A9N9ISS1_9GLOM</name>
<dbReference type="SUPFAM" id="SSF53732">
    <property type="entry name" value="Aconitase iron-sulfur domain"/>
    <property type="match status" value="1"/>
</dbReference>
<dbReference type="AlphaFoldDB" id="A0A9N9ISS1"/>
<evidence type="ECO:0000259" key="4">
    <source>
        <dbReference type="Pfam" id="PF00330"/>
    </source>
</evidence>
<feature type="non-terminal residue" evidence="5">
    <location>
        <position position="186"/>
    </location>
</feature>
<dbReference type="Gene3D" id="3.30.499.10">
    <property type="entry name" value="Aconitase, domain 3"/>
    <property type="match status" value="1"/>
</dbReference>
<dbReference type="OrthoDB" id="2224430at2759"/>
<dbReference type="InterPro" id="IPR050926">
    <property type="entry name" value="Aconitase/IPM_isomerase"/>
</dbReference>
<dbReference type="EMBL" id="CAJVPV010034926">
    <property type="protein sequence ID" value="CAG8749870.1"/>
    <property type="molecule type" value="Genomic_DNA"/>
</dbReference>
<dbReference type="PANTHER" id="PTHR43160">
    <property type="entry name" value="ACONITATE HYDRATASE B"/>
    <property type="match status" value="1"/>
</dbReference>
<evidence type="ECO:0000256" key="1">
    <source>
        <dbReference type="ARBA" id="ARBA00022723"/>
    </source>
</evidence>
<dbReference type="InterPro" id="IPR036008">
    <property type="entry name" value="Aconitase_4Fe-4S_dom"/>
</dbReference>
<keyword evidence="3" id="KW-0411">Iron-sulfur</keyword>
<evidence type="ECO:0000313" key="5">
    <source>
        <dbReference type="EMBL" id="CAG8749870.1"/>
    </source>
</evidence>
<organism evidence="5 6">
    <name type="scientific">Acaulospora morrowiae</name>
    <dbReference type="NCBI Taxonomy" id="94023"/>
    <lineage>
        <taxon>Eukaryota</taxon>
        <taxon>Fungi</taxon>
        <taxon>Fungi incertae sedis</taxon>
        <taxon>Mucoromycota</taxon>
        <taxon>Glomeromycotina</taxon>
        <taxon>Glomeromycetes</taxon>
        <taxon>Diversisporales</taxon>
        <taxon>Acaulosporaceae</taxon>
        <taxon>Acaulospora</taxon>
    </lineage>
</organism>
<dbReference type="InterPro" id="IPR001030">
    <property type="entry name" value="Acoase/IPM_deHydtase_lsu_aba"/>
</dbReference>
<reference evidence="5" key="1">
    <citation type="submission" date="2021-06" db="EMBL/GenBank/DDBJ databases">
        <authorList>
            <person name="Kallberg Y."/>
            <person name="Tangrot J."/>
            <person name="Rosling A."/>
        </authorList>
    </citation>
    <scope>NUCLEOTIDE SEQUENCE</scope>
    <source>
        <strain evidence="5">CL551</strain>
    </source>
</reference>
<dbReference type="GO" id="GO:0005739">
    <property type="term" value="C:mitochondrion"/>
    <property type="evidence" value="ECO:0007669"/>
    <property type="project" value="TreeGrafter"/>
</dbReference>
<comment type="caution">
    <text evidence="5">The sequence shown here is derived from an EMBL/GenBank/DDBJ whole genome shotgun (WGS) entry which is preliminary data.</text>
</comment>
<keyword evidence="6" id="KW-1185">Reference proteome</keyword>
<gene>
    <name evidence="5" type="ORF">AMORRO_LOCUS15274</name>
</gene>
<dbReference type="GO" id="GO:0003994">
    <property type="term" value="F:aconitate hydratase activity"/>
    <property type="evidence" value="ECO:0007669"/>
    <property type="project" value="TreeGrafter"/>
</dbReference>
<accession>A0A9N9ISS1</accession>
<dbReference type="InterPro" id="IPR015931">
    <property type="entry name" value="Acnase/IPM_dHydase_lsu_aba_1/3"/>
</dbReference>
<sequence length="186" mass="21258">FDEMIRSLYLKRRYSQLVYPIKQVQTTRLQKLLVRNLATVINRQTYIIPEPKNCSQITPSYAKLVENLSVVQRALGGQPLTLAEKILYAHLCNPHEIDKIVRGETYLKLKPDRVAMQDASAQMAILQFMLSGMSNTAVPSSIHCDHLIEAFEGADKDVKTAEIKNKEIFNFLQSSAEKYGIEFWKP</sequence>
<dbReference type="GO" id="GO:0005829">
    <property type="term" value="C:cytosol"/>
    <property type="evidence" value="ECO:0007669"/>
    <property type="project" value="TreeGrafter"/>
</dbReference>
<keyword evidence="1" id="KW-0479">Metal-binding</keyword>
<proteinExistence type="predicted"/>
<evidence type="ECO:0000256" key="3">
    <source>
        <dbReference type="ARBA" id="ARBA00023014"/>
    </source>
</evidence>
<keyword evidence="2" id="KW-0408">Iron</keyword>
<dbReference type="GO" id="GO:0046872">
    <property type="term" value="F:metal ion binding"/>
    <property type="evidence" value="ECO:0007669"/>
    <property type="project" value="UniProtKB-KW"/>
</dbReference>
<dbReference type="Proteomes" id="UP000789342">
    <property type="component" value="Unassembled WGS sequence"/>
</dbReference>
<feature type="non-terminal residue" evidence="5">
    <location>
        <position position="1"/>
    </location>
</feature>
<evidence type="ECO:0000256" key="2">
    <source>
        <dbReference type="ARBA" id="ARBA00023004"/>
    </source>
</evidence>
<protein>
    <submittedName>
        <fullName evidence="5">16643_t:CDS:1</fullName>
    </submittedName>
</protein>
<dbReference type="PANTHER" id="PTHR43160:SF2">
    <property type="entry name" value="HOMOCITRATE DEHYDRATASE, MITOCHONDRIAL"/>
    <property type="match status" value="1"/>
</dbReference>
<dbReference type="GO" id="GO:0051539">
    <property type="term" value="F:4 iron, 4 sulfur cluster binding"/>
    <property type="evidence" value="ECO:0007669"/>
    <property type="project" value="TreeGrafter"/>
</dbReference>
<feature type="domain" description="Aconitase/3-isopropylmalate dehydratase large subunit alpha/beta/alpha" evidence="4">
    <location>
        <begin position="84"/>
        <end position="186"/>
    </location>
</feature>
<evidence type="ECO:0000313" key="6">
    <source>
        <dbReference type="Proteomes" id="UP000789342"/>
    </source>
</evidence>
<dbReference type="Pfam" id="PF00330">
    <property type="entry name" value="Aconitase"/>
    <property type="match status" value="1"/>
</dbReference>